<feature type="compositionally biased region" description="Pro residues" evidence="2">
    <location>
        <begin position="1"/>
        <end position="10"/>
    </location>
</feature>
<feature type="compositionally biased region" description="Low complexity" evidence="2">
    <location>
        <begin position="167"/>
        <end position="197"/>
    </location>
</feature>
<keyword evidence="5" id="KW-1185">Reference proteome</keyword>
<organism evidence="4 5">
    <name type="scientific">Cyclocybe aegerita</name>
    <name type="common">Black poplar mushroom</name>
    <name type="synonym">Agrocybe aegerita</name>
    <dbReference type="NCBI Taxonomy" id="1973307"/>
    <lineage>
        <taxon>Eukaryota</taxon>
        <taxon>Fungi</taxon>
        <taxon>Dikarya</taxon>
        <taxon>Basidiomycota</taxon>
        <taxon>Agaricomycotina</taxon>
        <taxon>Agaricomycetes</taxon>
        <taxon>Agaricomycetidae</taxon>
        <taxon>Agaricales</taxon>
        <taxon>Agaricineae</taxon>
        <taxon>Bolbitiaceae</taxon>
        <taxon>Cyclocybe</taxon>
    </lineage>
</organism>
<feature type="domain" description="NACHT" evidence="3">
    <location>
        <begin position="431"/>
        <end position="578"/>
    </location>
</feature>
<feature type="compositionally biased region" description="Basic residues" evidence="2">
    <location>
        <begin position="144"/>
        <end position="164"/>
    </location>
</feature>
<dbReference type="PANTHER" id="PTHR10039:SF16">
    <property type="entry name" value="GPI INOSITOL-DEACYLASE"/>
    <property type="match status" value="1"/>
</dbReference>
<dbReference type="Proteomes" id="UP000467700">
    <property type="component" value="Unassembled WGS sequence"/>
</dbReference>
<feature type="region of interest" description="Disordered" evidence="2">
    <location>
        <begin position="137"/>
        <end position="253"/>
    </location>
</feature>
<feature type="region of interest" description="Disordered" evidence="2">
    <location>
        <begin position="1"/>
        <end position="99"/>
    </location>
</feature>
<dbReference type="OrthoDB" id="5967843at2759"/>
<proteinExistence type="predicted"/>
<accession>A0A8S0WT53</accession>
<dbReference type="PROSITE" id="PS50837">
    <property type="entry name" value="NACHT"/>
    <property type="match status" value="1"/>
</dbReference>
<dbReference type="InterPro" id="IPR027417">
    <property type="entry name" value="P-loop_NTPase"/>
</dbReference>
<evidence type="ECO:0000256" key="1">
    <source>
        <dbReference type="ARBA" id="ARBA00022737"/>
    </source>
</evidence>
<dbReference type="SUPFAM" id="SSF52540">
    <property type="entry name" value="P-loop containing nucleoside triphosphate hydrolases"/>
    <property type="match status" value="1"/>
</dbReference>
<evidence type="ECO:0000259" key="3">
    <source>
        <dbReference type="PROSITE" id="PS50837"/>
    </source>
</evidence>
<dbReference type="Gene3D" id="3.40.50.300">
    <property type="entry name" value="P-loop containing nucleotide triphosphate hydrolases"/>
    <property type="match status" value="1"/>
</dbReference>
<feature type="compositionally biased region" description="Low complexity" evidence="2">
    <location>
        <begin position="11"/>
        <end position="32"/>
    </location>
</feature>
<gene>
    <name evidence="4" type="ORF">AAE3_LOCUS12782</name>
</gene>
<dbReference type="AlphaFoldDB" id="A0A8S0WT53"/>
<dbReference type="InterPro" id="IPR007111">
    <property type="entry name" value="NACHT_NTPase"/>
</dbReference>
<feature type="compositionally biased region" description="Polar residues" evidence="2">
    <location>
        <begin position="55"/>
        <end position="71"/>
    </location>
</feature>
<dbReference type="PANTHER" id="PTHR10039">
    <property type="entry name" value="AMELOGENIN"/>
    <property type="match status" value="1"/>
</dbReference>
<comment type="caution">
    <text evidence="4">The sequence shown here is derived from an EMBL/GenBank/DDBJ whole genome shotgun (WGS) entry which is preliminary data.</text>
</comment>
<feature type="region of interest" description="Disordered" evidence="2">
    <location>
        <begin position="329"/>
        <end position="358"/>
    </location>
</feature>
<evidence type="ECO:0000313" key="5">
    <source>
        <dbReference type="Proteomes" id="UP000467700"/>
    </source>
</evidence>
<name>A0A8S0WT53_CYCAE</name>
<dbReference type="EMBL" id="CACVBS010000090">
    <property type="protein sequence ID" value="CAA7270547.1"/>
    <property type="molecule type" value="Genomic_DNA"/>
</dbReference>
<dbReference type="InterPro" id="IPR056884">
    <property type="entry name" value="NPHP3-like_N"/>
</dbReference>
<feature type="compositionally biased region" description="Basic and acidic residues" evidence="2">
    <location>
        <begin position="75"/>
        <end position="84"/>
    </location>
</feature>
<evidence type="ECO:0000256" key="2">
    <source>
        <dbReference type="SAM" id="MobiDB-lite"/>
    </source>
</evidence>
<feature type="compositionally biased region" description="Low complexity" evidence="2">
    <location>
        <begin position="223"/>
        <end position="235"/>
    </location>
</feature>
<dbReference type="Pfam" id="PF24883">
    <property type="entry name" value="NPHP3_N"/>
    <property type="match status" value="1"/>
</dbReference>
<keyword evidence="1" id="KW-0677">Repeat</keyword>
<sequence>MPDYPPPPYLSSPSPSTGLSSSSDWASTAHSGSDSDIYVRTPSEDHASSHLPTHHGQTNITMRNAFNQYGNTPHLDSESKDTARGRKANLQAPIPVPDLNTLPGVMSRLGGMANTSADVGKMATDAMNVASNVTEEFGLPQRGAGKKATKMSKKQKKAERRRRRELFSSSSSDFLSDFFDSSDSDSSFMSDGDSSDSSSDDEEIKALKKQLKKLEKKQDKATSTKSPSSKRSSASVGSFTGVNHKLKSERHPSLWEAEQAKANAIRARFHGNLSTPHTSPPSYTEARPMTLTAGCNNFFGTPSPSPYFPSLLPINPMSFLPPQSPMFGVPPITPPSPPKPKEKAKKKKSTKPVDMFSGSRDTDIRDSNFYVNNYGTTGSKGFELLTNSVSPRAFHSADDRVDPPRCHENTRVDIINNILDWVTGKVAPHAFVLWLFGPAGTGKSAIAGTIAELCEAYSLLLATFFFLRTDSKRNNMKSLVANIAYRTALVVPSARWIIESVVEHDPLIFEHSLQEQLLKLVVKPLHSIAPQYRFPPLVIIDGLDECADENTQAKLIEILSTLGRSNLPLKFIITSRPSPRIKYAFRSIQPPPILYHLALNIDFHAHRDIHTFLVDKFAQIKRSHPLRSCIPTSWPSKDQIHTLLVAASAYRTVGYRTWASSARPRTTI</sequence>
<feature type="compositionally biased region" description="Basic and acidic residues" evidence="2">
    <location>
        <begin position="212"/>
        <end position="222"/>
    </location>
</feature>
<evidence type="ECO:0000313" key="4">
    <source>
        <dbReference type="EMBL" id="CAA7270547.1"/>
    </source>
</evidence>
<protein>
    <recommendedName>
        <fullName evidence="3">NACHT domain-containing protein</fullName>
    </recommendedName>
</protein>
<reference evidence="4 5" key="1">
    <citation type="submission" date="2020-01" db="EMBL/GenBank/DDBJ databases">
        <authorList>
            <person name="Gupta K D."/>
        </authorList>
    </citation>
    <scope>NUCLEOTIDE SEQUENCE [LARGE SCALE GENOMIC DNA]</scope>
</reference>